<dbReference type="STRING" id="1123281.SAMN02745180_01744"/>
<protein>
    <submittedName>
        <fullName evidence="5">Probable phosphoglycerate mutase</fullName>
    </submittedName>
</protein>
<name>A0A1M5XM20_9FIRM</name>
<dbReference type="PANTHER" id="PTHR48100:SF1">
    <property type="entry name" value="HISTIDINE PHOSPHATASE FAMILY PROTEIN-RELATED"/>
    <property type="match status" value="1"/>
</dbReference>
<feature type="active site" description="Tele-phosphohistidine intermediate" evidence="3">
    <location>
        <position position="9"/>
    </location>
</feature>
<dbReference type="RefSeq" id="WP_072744410.1">
    <property type="nucleotide sequence ID" value="NZ_FQXR01000007.1"/>
</dbReference>
<dbReference type="InterPro" id="IPR013078">
    <property type="entry name" value="His_Pase_superF_clade-1"/>
</dbReference>
<dbReference type="InterPro" id="IPR050275">
    <property type="entry name" value="PGM_Phosphatase"/>
</dbReference>
<dbReference type="AlphaFoldDB" id="A0A1M5XM20"/>
<dbReference type="CDD" id="cd07067">
    <property type="entry name" value="HP_PGM_like"/>
    <property type="match status" value="1"/>
</dbReference>
<feature type="active site" description="Proton donor/acceptor" evidence="3">
    <location>
        <position position="82"/>
    </location>
</feature>
<keyword evidence="1" id="KW-0324">Glycolysis</keyword>
<dbReference type="SUPFAM" id="SSF53254">
    <property type="entry name" value="Phosphoglycerate mutase-like"/>
    <property type="match status" value="1"/>
</dbReference>
<sequence>MQKLYLVRHGESEWNNLKRIQGQKDTFLTFKGEKQAEKIANRLVSEEIDIIYSSDLKRANETANIIGEKLNLQVTPSEAFREIKFGSWEGLSTEELTEKNSEEHFIWLNQPHNFKMDGAETLYEVQKRAMNKIDSILKSNPNKNILVVSHGATIKTIILGYVGIDLKYYNRMTLNNTSLSIIEFRDRNNVIKLLNDTCHLEEDKYE</sequence>
<dbReference type="Proteomes" id="UP000184389">
    <property type="component" value="Unassembled WGS sequence"/>
</dbReference>
<evidence type="ECO:0000256" key="4">
    <source>
        <dbReference type="PIRSR" id="PIRSR613078-2"/>
    </source>
</evidence>
<keyword evidence="2" id="KW-0413">Isomerase</keyword>
<dbReference type="GO" id="GO:0016791">
    <property type="term" value="F:phosphatase activity"/>
    <property type="evidence" value="ECO:0007669"/>
    <property type="project" value="TreeGrafter"/>
</dbReference>
<proteinExistence type="predicted"/>
<feature type="binding site" evidence="4">
    <location>
        <begin position="8"/>
        <end position="15"/>
    </location>
    <ligand>
        <name>substrate</name>
    </ligand>
</feature>
<dbReference type="GO" id="GO:0005737">
    <property type="term" value="C:cytoplasm"/>
    <property type="evidence" value="ECO:0007669"/>
    <property type="project" value="TreeGrafter"/>
</dbReference>
<dbReference type="SMART" id="SM00855">
    <property type="entry name" value="PGAM"/>
    <property type="match status" value="1"/>
</dbReference>
<keyword evidence="6" id="KW-1185">Reference proteome</keyword>
<evidence type="ECO:0000313" key="5">
    <source>
        <dbReference type="EMBL" id="SHI00851.1"/>
    </source>
</evidence>
<dbReference type="InterPro" id="IPR001345">
    <property type="entry name" value="PG/BPGM_mutase_AS"/>
</dbReference>
<dbReference type="PANTHER" id="PTHR48100">
    <property type="entry name" value="BROAD-SPECIFICITY PHOSPHATASE YOR283W-RELATED"/>
    <property type="match status" value="1"/>
</dbReference>
<evidence type="ECO:0000256" key="2">
    <source>
        <dbReference type="ARBA" id="ARBA00023235"/>
    </source>
</evidence>
<evidence type="ECO:0000256" key="1">
    <source>
        <dbReference type="ARBA" id="ARBA00023152"/>
    </source>
</evidence>
<gene>
    <name evidence="5" type="ORF">SAMN02745180_01744</name>
</gene>
<reference evidence="5 6" key="1">
    <citation type="submission" date="2016-11" db="EMBL/GenBank/DDBJ databases">
        <authorList>
            <person name="Jaros S."/>
            <person name="Januszkiewicz K."/>
            <person name="Wedrychowicz H."/>
        </authorList>
    </citation>
    <scope>NUCLEOTIDE SEQUENCE [LARGE SCALE GENOMIC DNA]</scope>
    <source>
        <strain evidence="5 6">DSM 13106</strain>
    </source>
</reference>
<dbReference type="EMBL" id="FQXR01000007">
    <property type="protein sequence ID" value="SHI00851.1"/>
    <property type="molecule type" value="Genomic_DNA"/>
</dbReference>
<feature type="binding site" evidence="4">
    <location>
        <position position="58"/>
    </location>
    <ligand>
        <name>substrate</name>
    </ligand>
</feature>
<dbReference type="Gene3D" id="3.40.50.1240">
    <property type="entry name" value="Phosphoglycerate mutase-like"/>
    <property type="match status" value="1"/>
</dbReference>
<organism evidence="5 6">
    <name type="scientific">Sporanaerobacter acetigenes DSM 13106</name>
    <dbReference type="NCBI Taxonomy" id="1123281"/>
    <lineage>
        <taxon>Bacteria</taxon>
        <taxon>Bacillati</taxon>
        <taxon>Bacillota</taxon>
        <taxon>Tissierellia</taxon>
        <taxon>Tissierellales</taxon>
        <taxon>Sporanaerobacteraceae</taxon>
        <taxon>Sporanaerobacter</taxon>
    </lineage>
</organism>
<dbReference type="InterPro" id="IPR029033">
    <property type="entry name" value="His_PPase_superfam"/>
</dbReference>
<dbReference type="Pfam" id="PF00300">
    <property type="entry name" value="His_Phos_1"/>
    <property type="match status" value="1"/>
</dbReference>
<dbReference type="OrthoDB" id="9781415at2"/>
<accession>A0A1M5XM20</accession>
<evidence type="ECO:0000256" key="3">
    <source>
        <dbReference type="PIRSR" id="PIRSR613078-1"/>
    </source>
</evidence>
<dbReference type="PROSITE" id="PS00175">
    <property type="entry name" value="PG_MUTASE"/>
    <property type="match status" value="1"/>
</dbReference>
<evidence type="ECO:0000313" key="6">
    <source>
        <dbReference type="Proteomes" id="UP000184389"/>
    </source>
</evidence>